<comment type="caution">
    <text evidence="5">The sequence shown here is derived from an EMBL/GenBank/DDBJ whole genome shotgun (WGS) entry which is preliminary data.</text>
</comment>
<dbReference type="InterPro" id="IPR029062">
    <property type="entry name" value="Class_I_gatase-like"/>
</dbReference>
<gene>
    <name evidence="5" type="ORF">FHS97_002490</name>
</gene>
<comment type="similarity">
    <text evidence="1">Belongs to the peptidase S51 family.</text>
</comment>
<dbReference type="Gene3D" id="3.40.50.880">
    <property type="match status" value="1"/>
</dbReference>
<dbReference type="Gene3D" id="3.60.20.30">
    <property type="entry name" value="(Glycosyl)asparaginase"/>
    <property type="match status" value="1"/>
</dbReference>
<organism evidence="5 6">
    <name type="scientific">Sphingomonas endophytica</name>
    <dbReference type="NCBI Taxonomy" id="869719"/>
    <lineage>
        <taxon>Bacteria</taxon>
        <taxon>Pseudomonadati</taxon>
        <taxon>Pseudomonadota</taxon>
        <taxon>Alphaproteobacteria</taxon>
        <taxon>Sphingomonadales</taxon>
        <taxon>Sphingomonadaceae</taxon>
        <taxon>Sphingomonas</taxon>
    </lineage>
</organism>
<evidence type="ECO:0000256" key="3">
    <source>
        <dbReference type="ARBA" id="ARBA00022801"/>
    </source>
</evidence>
<keyword evidence="6" id="KW-1185">Reference proteome</keyword>
<sequence length="653" mass="67808">MSDWVTGARCGMRRMVSVGLVVSAVAAWGLTTTPAFAKASYRHYAIGRLTGPTPDPVSGGLLLMGGGDRNHDAMRWFFAKAGHGHIVVLRASYGPEIGEEFFKEIGGVASVETFVFADRAAATDRKLLAALAKADGIFIAGGDQARYVRYWKGTPVAAALDAHVAAGKPVAGTSAGLAMLGERLYAAMDDGSITSAQALAAPFGAAVTIEDDFLHLALLKGVVTDTHFKERDRLGRLFAFIAKAEADRPADQPGMIGLGVDESAALAVEPDGSGRIYATAPDGGGWVVDGAGLRGLDRRGPLRAPRVRVTGIGAGSVVHLPSGTVDRPTFTRHYAAAGGQLTQVPRWSLAIHGGAGVIEPGTLSPEKEHAYRAGLDAALRAGSAVLDKGGRALDAVAAAVRVLEDDPLFNAGRGAVFTAEGRNELDAAIMDGKTQAAGAVAGVTRTRHPIDLASAVMEHSPHVLLMGAGADRFSVEQKLEQVDPAWFRTEERWRQLLAWRAKQTAAIDRTHLFGTVGAVALDASGDLAAATSTGGMTGKRWGRVGDSPIIGAGTYAKDGLCAVSATGSGEYFIRESAARQVCDRIAWDGETLADAAQATIKAVGAIGGDGGLIAMGADGHPAFAINDLGMYRGQASDTIAPQTAIYAGETLRR</sequence>
<keyword evidence="2" id="KW-0645">Protease</keyword>
<name>A0ABR6N6X3_9SPHN</name>
<dbReference type="PANTHER" id="PTHR10188:SF6">
    <property type="entry name" value="N(4)-(BETA-N-ACETYLGLUCOSAMINYL)-L-ASPARAGINASE"/>
    <property type="match status" value="1"/>
</dbReference>
<dbReference type="InterPro" id="IPR005320">
    <property type="entry name" value="Peptidase_S51"/>
</dbReference>
<dbReference type="GO" id="GO:0008798">
    <property type="term" value="F:beta-aspartyl-peptidase activity"/>
    <property type="evidence" value="ECO:0007669"/>
    <property type="project" value="UniProtKB-EC"/>
</dbReference>
<evidence type="ECO:0000313" key="5">
    <source>
        <dbReference type="EMBL" id="MBB5726547.1"/>
    </source>
</evidence>
<dbReference type="RefSeq" id="WP_343053441.1">
    <property type="nucleotide sequence ID" value="NZ_BAABAR010000019.1"/>
</dbReference>
<dbReference type="Pfam" id="PF03575">
    <property type="entry name" value="Peptidase_S51"/>
    <property type="match status" value="1"/>
</dbReference>
<dbReference type="EC" id="3.4.19.5" evidence="5"/>
<evidence type="ECO:0000256" key="4">
    <source>
        <dbReference type="ARBA" id="ARBA00022825"/>
    </source>
</evidence>
<evidence type="ECO:0000256" key="2">
    <source>
        <dbReference type="ARBA" id="ARBA00022670"/>
    </source>
</evidence>
<keyword evidence="4" id="KW-0720">Serine protease</keyword>
<protein>
    <submittedName>
        <fullName evidence="5">Beta-aspartyl-peptidase (Threonine type)</fullName>
        <ecNumber evidence="5">3.4.19.5</ecNumber>
    </submittedName>
</protein>
<evidence type="ECO:0000313" key="6">
    <source>
        <dbReference type="Proteomes" id="UP000560131"/>
    </source>
</evidence>
<dbReference type="PANTHER" id="PTHR10188">
    <property type="entry name" value="L-ASPARAGINASE"/>
    <property type="match status" value="1"/>
</dbReference>
<dbReference type="EMBL" id="JACIJN010000008">
    <property type="protein sequence ID" value="MBB5726547.1"/>
    <property type="molecule type" value="Genomic_DNA"/>
</dbReference>
<proteinExistence type="inferred from homology"/>
<dbReference type="Pfam" id="PF01112">
    <property type="entry name" value="Asparaginase_2"/>
    <property type="match status" value="1"/>
</dbReference>
<dbReference type="CDD" id="cd04701">
    <property type="entry name" value="Asparaginase_2"/>
    <property type="match status" value="1"/>
</dbReference>
<keyword evidence="3 5" id="KW-0378">Hydrolase</keyword>
<dbReference type="InterPro" id="IPR029055">
    <property type="entry name" value="Ntn_hydrolases_N"/>
</dbReference>
<dbReference type="SUPFAM" id="SSF52317">
    <property type="entry name" value="Class I glutamine amidotransferase-like"/>
    <property type="match status" value="1"/>
</dbReference>
<dbReference type="CDD" id="cd03145">
    <property type="entry name" value="GAT1_cyanophycinase"/>
    <property type="match status" value="1"/>
</dbReference>
<dbReference type="SUPFAM" id="SSF56235">
    <property type="entry name" value="N-terminal nucleophile aminohydrolases (Ntn hydrolases)"/>
    <property type="match status" value="1"/>
</dbReference>
<evidence type="ECO:0000256" key="1">
    <source>
        <dbReference type="ARBA" id="ARBA00006534"/>
    </source>
</evidence>
<accession>A0ABR6N6X3</accession>
<dbReference type="InterPro" id="IPR000246">
    <property type="entry name" value="Peptidase_T2"/>
</dbReference>
<reference evidence="5 6" key="1">
    <citation type="submission" date="2020-08" db="EMBL/GenBank/DDBJ databases">
        <title>Genomic Encyclopedia of Type Strains, Phase IV (KMG-IV): sequencing the most valuable type-strain genomes for metagenomic binning, comparative biology and taxonomic classification.</title>
        <authorList>
            <person name="Goeker M."/>
        </authorList>
    </citation>
    <scope>NUCLEOTIDE SEQUENCE [LARGE SCALE GENOMIC DNA]</scope>
    <source>
        <strain evidence="5 6">DSM 101535</strain>
    </source>
</reference>
<dbReference type="Proteomes" id="UP000560131">
    <property type="component" value="Unassembled WGS sequence"/>
</dbReference>